<dbReference type="Gene3D" id="3.40.50.300">
    <property type="entry name" value="P-loop containing nucleotide triphosphate hydrolases"/>
    <property type="match status" value="1"/>
</dbReference>
<dbReference type="InterPro" id="IPR003593">
    <property type="entry name" value="AAA+_ATPase"/>
</dbReference>
<dbReference type="InterPro" id="IPR027417">
    <property type="entry name" value="P-loop_NTPase"/>
</dbReference>
<evidence type="ECO:0000313" key="4">
    <source>
        <dbReference type="EMBL" id="CAL7933490.1"/>
    </source>
</evidence>
<keyword evidence="2" id="KW-1133">Transmembrane helix</keyword>
<accession>A0ABP1MXP2</accession>
<feature type="domain" description="AAA+ ATPase" evidence="3">
    <location>
        <begin position="258"/>
        <end position="389"/>
    </location>
</feature>
<evidence type="ECO:0000256" key="2">
    <source>
        <dbReference type="SAM" id="Phobius"/>
    </source>
</evidence>
<gene>
    <name evidence="4" type="ORF">XYLVIOL_LOCUS486</name>
</gene>
<evidence type="ECO:0000256" key="1">
    <source>
        <dbReference type="SAM" id="Coils"/>
    </source>
</evidence>
<proteinExistence type="predicted"/>
<feature type="coiled-coil region" evidence="1">
    <location>
        <begin position="347"/>
        <end position="374"/>
    </location>
</feature>
<feature type="transmembrane region" description="Helical" evidence="2">
    <location>
        <begin position="191"/>
        <end position="213"/>
    </location>
</feature>
<evidence type="ECO:0000313" key="5">
    <source>
        <dbReference type="Proteomes" id="UP001642520"/>
    </source>
</evidence>
<keyword evidence="1" id="KW-0175">Coiled coil</keyword>
<keyword evidence="5" id="KW-1185">Reference proteome</keyword>
<organism evidence="4 5">
    <name type="scientific">Xylocopa violacea</name>
    <name type="common">Violet carpenter bee</name>
    <name type="synonym">Apis violacea</name>
    <dbReference type="NCBI Taxonomy" id="135666"/>
    <lineage>
        <taxon>Eukaryota</taxon>
        <taxon>Metazoa</taxon>
        <taxon>Ecdysozoa</taxon>
        <taxon>Arthropoda</taxon>
        <taxon>Hexapoda</taxon>
        <taxon>Insecta</taxon>
        <taxon>Pterygota</taxon>
        <taxon>Neoptera</taxon>
        <taxon>Endopterygota</taxon>
        <taxon>Hymenoptera</taxon>
        <taxon>Apocrita</taxon>
        <taxon>Aculeata</taxon>
        <taxon>Apoidea</taxon>
        <taxon>Anthophila</taxon>
        <taxon>Apidae</taxon>
        <taxon>Xylocopa</taxon>
        <taxon>Xylocopa</taxon>
    </lineage>
</organism>
<dbReference type="SMART" id="SM00382">
    <property type="entry name" value="AAA"/>
    <property type="match status" value="1"/>
</dbReference>
<comment type="caution">
    <text evidence="4">The sequence shown here is derived from an EMBL/GenBank/DDBJ whole genome shotgun (WGS) entry which is preliminary data.</text>
</comment>
<name>A0ABP1MXP2_XYLVO</name>
<keyword evidence="2" id="KW-0812">Transmembrane</keyword>
<keyword evidence="2" id="KW-0472">Membrane</keyword>
<sequence length="443" mass="50602">MEEHFATLKLIDSDADWKLTEALSYSITPRSYQINVNEMFEFKTDSNLVRQSSFEQLFNLHTNQRETPQFMQIDDIKSDKDQTKDTSFDLFKCSGQFSKSNNILQPPKFTPIKASKCLPFGPNANTNVPNEFDHLSSAIFEHNEEPDTTTKQADATKITKNRNKSTYQDIKSKYRPLVVKKKISPKKKINMCYYSCLTLCILPIITVIFSLFLNSNLYTICDRTMLFSNASHELQQKLYGQENAVFSIIEHLNNDFFHLKILCLIGGTGVGKSYTAEIIATHFPLKSTIFVYDAQLDYSMDANKFNSLDSYQLFIIENLKLKNLDTFSNIIDVLSRMKDKCLTVVAVFNIEEVNNNLERKVDFLQSTNRIIEAIAKNKIDTLIVPYQSLSEKVLEICIVQAAMASDLKLTLEQINEIKRSLLLSDSGCKGAYAKVQIVARYNS</sequence>
<dbReference type="Proteomes" id="UP001642520">
    <property type="component" value="Unassembled WGS sequence"/>
</dbReference>
<reference evidence="4 5" key="1">
    <citation type="submission" date="2024-08" db="EMBL/GenBank/DDBJ databases">
        <authorList>
            <person name="Will J Nash"/>
            <person name="Angela Man"/>
            <person name="Seanna McTaggart"/>
            <person name="Kendall Baker"/>
            <person name="Tom Barker"/>
            <person name="Leah Catchpole"/>
            <person name="Alex Durrant"/>
            <person name="Karim Gharbi"/>
            <person name="Naomi Irish"/>
            <person name="Gemy Kaithakottil"/>
            <person name="Debby Ku"/>
            <person name="Aaliyah Providence"/>
            <person name="Felix Shaw"/>
            <person name="David Swarbreck"/>
            <person name="Chris Watkins"/>
            <person name="Ann M. McCartney"/>
            <person name="Giulio Formenti"/>
            <person name="Alice Mouton"/>
            <person name="Noel Vella"/>
            <person name="Bjorn M von Reumont"/>
            <person name="Adriana Vella"/>
            <person name="Wilfried Haerty"/>
        </authorList>
    </citation>
    <scope>NUCLEOTIDE SEQUENCE [LARGE SCALE GENOMIC DNA]</scope>
</reference>
<dbReference type="SUPFAM" id="SSF52540">
    <property type="entry name" value="P-loop containing nucleoside triphosphate hydrolases"/>
    <property type="match status" value="1"/>
</dbReference>
<protein>
    <recommendedName>
        <fullName evidence="3">AAA+ ATPase domain-containing protein</fullName>
    </recommendedName>
</protein>
<evidence type="ECO:0000259" key="3">
    <source>
        <dbReference type="SMART" id="SM00382"/>
    </source>
</evidence>
<dbReference type="EMBL" id="CAXAJV020001281">
    <property type="protein sequence ID" value="CAL7933490.1"/>
    <property type="molecule type" value="Genomic_DNA"/>
</dbReference>